<dbReference type="GO" id="GO:0005975">
    <property type="term" value="P:carbohydrate metabolic process"/>
    <property type="evidence" value="ECO:0007669"/>
    <property type="project" value="InterPro"/>
</dbReference>
<dbReference type="InterPro" id="IPR024535">
    <property type="entry name" value="RHGA/B-epi-like_pectate_lyase"/>
</dbReference>
<evidence type="ECO:0000256" key="4">
    <source>
        <dbReference type="RuleBase" id="RU361169"/>
    </source>
</evidence>
<dbReference type="InterPro" id="IPR051801">
    <property type="entry name" value="GH28_Enzymes"/>
</dbReference>
<dbReference type="InterPro" id="IPR006626">
    <property type="entry name" value="PbH1"/>
</dbReference>
<dbReference type="OrthoDB" id="107371at2"/>
<reference evidence="6" key="1">
    <citation type="submission" date="2006-10" db="EMBL/GenBank/DDBJ databases">
        <title>Complete sequence of Solibacter usitatus Ellin6076.</title>
        <authorList>
            <consortium name="US DOE Joint Genome Institute"/>
            <person name="Copeland A."/>
            <person name="Lucas S."/>
            <person name="Lapidus A."/>
            <person name="Barry K."/>
            <person name="Detter J.C."/>
            <person name="Glavina del Rio T."/>
            <person name="Hammon N."/>
            <person name="Israni S."/>
            <person name="Dalin E."/>
            <person name="Tice H."/>
            <person name="Pitluck S."/>
            <person name="Thompson L.S."/>
            <person name="Brettin T."/>
            <person name="Bruce D."/>
            <person name="Han C."/>
            <person name="Tapia R."/>
            <person name="Gilna P."/>
            <person name="Schmutz J."/>
            <person name="Larimer F."/>
            <person name="Land M."/>
            <person name="Hauser L."/>
            <person name="Kyrpides N."/>
            <person name="Mikhailova N."/>
            <person name="Janssen P.H."/>
            <person name="Kuske C.R."/>
            <person name="Richardson P."/>
        </authorList>
    </citation>
    <scope>NUCLEOTIDE SEQUENCE</scope>
    <source>
        <strain evidence="6">Ellin6076</strain>
    </source>
</reference>
<dbReference type="PANTHER" id="PTHR31339:SF9">
    <property type="entry name" value="PLASMIN AND FIBRONECTIN-BINDING PROTEIN A"/>
    <property type="match status" value="1"/>
</dbReference>
<dbReference type="KEGG" id="sus:Acid_4057"/>
<dbReference type="PANTHER" id="PTHR31339">
    <property type="entry name" value="PECTIN LYASE-RELATED"/>
    <property type="match status" value="1"/>
</dbReference>
<dbReference type="AlphaFoldDB" id="Q01Z93"/>
<dbReference type="STRING" id="234267.Acid_4057"/>
<dbReference type="SUPFAM" id="SSF51126">
    <property type="entry name" value="Pectin lyase-like"/>
    <property type="match status" value="1"/>
</dbReference>
<dbReference type="EMBL" id="CP000473">
    <property type="protein sequence ID" value="ABJ85022.1"/>
    <property type="molecule type" value="Genomic_DNA"/>
</dbReference>
<gene>
    <name evidence="6" type="ordered locus">Acid_4057</name>
</gene>
<protein>
    <submittedName>
        <fullName evidence="6">Glycoside hydrolase, family 28</fullName>
    </submittedName>
</protein>
<feature type="domain" description="Rhamnogalacturonase A/B/Epimerase-like pectate lyase" evidence="5">
    <location>
        <begin position="19"/>
        <end position="63"/>
    </location>
</feature>
<evidence type="ECO:0000256" key="1">
    <source>
        <dbReference type="ARBA" id="ARBA00008834"/>
    </source>
</evidence>
<accession>Q01Z93</accession>
<dbReference type="eggNOG" id="COG5434">
    <property type="taxonomic scope" value="Bacteria"/>
</dbReference>
<comment type="similarity">
    <text evidence="1 4">Belongs to the glycosyl hydrolase 28 family.</text>
</comment>
<dbReference type="HOGENOM" id="CLU_016031_8_3_0"/>
<dbReference type="InterPro" id="IPR011050">
    <property type="entry name" value="Pectin_lyase_fold/virulence"/>
</dbReference>
<evidence type="ECO:0000313" key="6">
    <source>
        <dbReference type="EMBL" id="ABJ85022.1"/>
    </source>
</evidence>
<name>Q01Z93_SOLUE</name>
<keyword evidence="2 4" id="KW-0378">Hydrolase</keyword>
<organism evidence="6">
    <name type="scientific">Solibacter usitatus (strain Ellin6076)</name>
    <dbReference type="NCBI Taxonomy" id="234267"/>
    <lineage>
        <taxon>Bacteria</taxon>
        <taxon>Pseudomonadati</taxon>
        <taxon>Acidobacteriota</taxon>
        <taxon>Terriglobia</taxon>
        <taxon>Bryobacterales</taxon>
        <taxon>Solibacteraceae</taxon>
        <taxon>Candidatus Solibacter</taxon>
    </lineage>
</organism>
<dbReference type="SMART" id="SM00710">
    <property type="entry name" value="PbH1"/>
    <property type="match status" value="3"/>
</dbReference>
<dbReference type="Gene3D" id="2.160.20.10">
    <property type="entry name" value="Single-stranded right-handed beta-helix, Pectin lyase-like"/>
    <property type="match status" value="1"/>
</dbReference>
<dbReference type="InterPro" id="IPR000743">
    <property type="entry name" value="Glyco_hydro_28"/>
</dbReference>
<dbReference type="GO" id="GO:0004650">
    <property type="term" value="F:polygalacturonase activity"/>
    <property type="evidence" value="ECO:0007669"/>
    <property type="project" value="InterPro"/>
</dbReference>
<proteinExistence type="inferred from homology"/>
<dbReference type="InterPro" id="IPR012334">
    <property type="entry name" value="Pectin_lyas_fold"/>
</dbReference>
<sequence precursor="true">MRVLLLLIAALALRAAEFRVTDYGAKADGKTVNTVALQKAIDAAAKAGKGVVVFAPGVYLSGALFLKSNMELRLDEGVEIRGVQDLAAYPLMQTRVAGIEMKWPAALLNVYEQSNVRLSGKGTVDGDGKIWWDLYWKMRREEYEPKGLRWAVDYDCRRPRLIQIYKSQGVDLVSLTLKRPGFWTVHICYSERVTVDGLTIRNNTDGKGPSTDGIDIDSSSDVLVAHCDIDCNDDAICLKAGRDADGLRVNLPTERVRITDNVVRGGAAGVTIGSETSGGIRHIEVDHLTVMSAVPAGILFKSASTRGGTIEDIAIRNVITVGVATPVSITLNWNPAYSYAKLPEGVKDMPDYWRVLTEVVPPGKGIPHFRDVRISRVKSTGAQRAFAVSSYAESPLVDFQFKDIDIEAKTAGSIANTQGWKFENMTIKTADGTTVK</sequence>
<evidence type="ECO:0000256" key="3">
    <source>
        <dbReference type="ARBA" id="ARBA00023295"/>
    </source>
</evidence>
<dbReference type="CAZy" id="GH28">
    <property type="family name" value="Glycoside Hydrolase Family 28"/>
</dbReference>
<evidence type="ECO:0000259" key="5">
    <source>
        <dbReference type="Pfam" id="PF12708"/>
    </source>
</evidence>
<dbReference type="InParanoid" id="Q01Z93"/>
<dbReference type="Pfam" id="PF12708">
    <property type="entry name" value="Pect-lyase_RHGA_epim"/>
    <property type="match status" value="1"/>
</dbReference>
<dbReference type="Pfam" id="PF00295">
    <property type="entry name" value="Glyco_hydro_28"/>
    <property type="match status" value="1"/>
</dbReference>
<keyword evidence="3 4" id="KW-0326">Glycosidase</keyword>
<evidence type="ECO:0000256" key="2">
    <source>
        <dbReference type="ARBA" id="ARBA00022801"/>
    </source>
</evidence>